<evidence type="ECO:0000256" key="2">
    <source>
        <dbReference type="ARBA" id="ARBA00022679"/>
    </source>
</evidence>
<dbReference type="InterPro" id="IPR036282">
    <property type="entry name" value="Glutathione-S-Trfase_C_sf"/>
</dbReference>
<dbReference type="PROSITE" id="PS50405">
    <property type="entry name" value="GST_CTER"/>
    <property type="match status" value="1"/>
</dbReference>
<dbReference type="SFLD" id="SFLDS00019">
    <property type="entry name" value="Glutathione_Transferase_(cytos"/>
    <property type="match status" value="1"/>
</dbReference>
<dbReference type="InterPro" id="IPR040079">
    <property type="entry name" value="Glutathione_S-Trfase"/>
</dbReference>
<dbReference type="Gene3D" id="1.20.1050.10">
    <property type="match status" value="1"/>
</dbReference>
<name>A0AAV9ZZB8_9AGAR</name>
<evidence type="ECO:0000313" key="8">
    <source>
        <dbReference type="Proteomes" id="UP001362999"/>
    </source>
</evidence>
<dbReference type="Pfam" id="PF00043">
    <property type="entry name" value="GST_C"/>
    <property type="match status" value="1"/>
</dbReference>
<dbReference type="InterPro" id="IPR036249">
    <property type="entry name" value="Thioredoxin-like_sf"/>
</dbReference>
<comment type="similarity">
    <text evidence="4">Belongs to the GST superfamily.</text>
</comment>
<feature type="domain" description="GST N-terminal" evidence="5">
    <location>
        <begin position="1"/>
        <end position="82"/>
    </location>
</feature>
<dbReference type="GO" id="GO:0043295">
    <property type="term" value="F:glutathione binding"/>
    <property type="evidence" value="ECO:0007669"/>
    <property type="project" value="TreeGrafter"/>
</dbReference>
<dbReference type="EMBL" id="JAWWNJ010000097">
    <property type="protein sequence ID" value="KAK6996465.1"/>
    <property type="molecule type" value="Genomic_DNA"/>
</dbReference>
<accession>A0AAV9ZZB8</accession>
<dbReference type="PROSITE" id="PS50404">
    <property type="entry name" value="GST_NTER"/>
    <property type="match status" value="1"/>
</dbReference>
<dbReference type="CDD" id="cd03053">
    <property type="entry name" value="GST_N_Phi"/>
    <property type="match status" value="1"/>
</dbReference>
<organism evidence="7 8">
    <name type="scientific">Favolaschia claudopus</name>
    <dbReference type="NCBI Taxonomy" id="2862362"/>
    <lineage>
        <taxon>Eukaryota</taxon>
        <taxon>Fungi</taxon>
        <taxon>Dikarya</taxon>
        <taxon>Basidiomycota</taxon>
        <taxon>Agaricomycotina</taxon>
        <taxon>Agaricomycetes</taxon>
        <taxon>Agaricomycetidae</taxon>
        <taxon>Agaricales</taxon>
        <taxon>Marasmiineae</taxon>
        <taxon>Mycenaceae</taxon>
        <taxon>Favolaschia</taxon>
    </lineage>
</organism>
<dbReference type="InterPro" id="IPR010987">
    <property type="entry name" value="Glutathione-S-Trfase_C-like"/>
</dbReference>
<evidence type="ECO:0000256" key="4">
    <source>
        <dbReference type="RuleBase" id="RU003494"/>
    </source>
</evidence>
<dbReference type="AlphaFoldDB" id="A0AAV9ZZB8"/>
<keyword evidence="8" id="KW-1185">Reference proteome</keyword>
<evidence type="ECO:0000259" key="6">
    <source>
        <dbReference type="PROSITE" id="PS50405"/>
    </source>
</evidence>
<dbReference type="GO" id="GO:0004364">
    <property type="term" value="F:glutathione transferase activity"/>
    <property type="evidence" value="ECO:0007669"/>
    <property type="project" value="UniProtKB-EC"/>
</dbReference>
<dbReference type="FunFam" id="3.40.30.10:FF:000016">
    <property type="entry name" value="Glutathione S-transferase F2"/>
    <property type="match status" value="1"/>
</dbReference>
<comment type="caution">
    <text evidence="7">The sequence shown here is derived from an EMBL/GenBank/DDBJ whole genome shotgun (WGS) entry which is preliminary data.</text>
</comment>
<dbReference type="SFLD" id="SFLDG01154">
    <property type="entry name" value="Main.5:_Phi-like"/>
    <property type="match status" value="1"/>
</dbReference>
<evidence type="ECO:0000256" key="1">
    <source>
        <dbReference type="ARBA" id="ARBA00012452"/>
    </source>
</evidence>
<keyword evidence="2" id="KW-0808">Transferase</keyword>
<evidence type="ECO:0000259" key="5">
    <source>
        <dbReference type="PROSITE" id="PS50404"/>
    </source>
</evidence>
<dbReference type="Proteomes" id="UP001362999">
    <property type="component" value="Unassembled WGS sequence"/>
</dbReference>
<protein>
    <recommendedName>
        <fullName evidence="1">glutathione transferase</fullName>
        <ecNumber evidence="1">2.5.1.18</ecNumber>
    </recommendedName>
</protein>
<dbReference type="Gene3D" id="3.40.30.10">
    <property type="entry name" value="Glutaredoxin"/>
    <property type="match status" value="1"/>
</dbReference>
<comment type="catalytic activity">
    <reaction evidence="3">
        <text>RX + glutathione = an S-substituted glutathione + a halide anion + H(+)</text>
        <dbReference type="Rhea" id="RHEA:16437"/>
        <dbReference type="ChEBI" id="CHEBI:15378"/>
        <dbReference type="ChEBI" id="CHEBI:16042"/>
        <dbReference type="ChEBI" id="CHEBI:17792"/>
        <dbReference type="ChEBI" id="CHEBI:57925"/>
        <dbReference type="ChEBI" id="CHEBI:90779"/>
        <dbReference type="EC" id="2.5.1.18"/>
    </reaction>
</comment>
<dbReference type="PANTHER" id="PTHR43900:SF3">
    <property type="entry name" value="GLUTATHIONE S-TRANSFERASE RHO"/>
    <property type="match status" value="1"/>
</dbReference>
<dbReference type="GO" id="GO:0005737">
    <property type="term" value="C:cytoplasm"/>
    <property type="evidence" value="ECO:0007669"/>
    <property type="project" value="TreeGrafter"/>
</dbReference>
<dbReference type="SUPFAM" id="SSF47616">
    <property type="entry name" value="GST C-terminal domain-like"/>
    <property type="match status" value="1"/>
</dbReference>
<gene>
    <name evidence="7" type="ORF">R3P38DRAFT_1962319</name>
</gene>
<dbReference type="InterPro" id="IPR004046">
    <property type="entry name" value="GST_C"/>
</dbReference>
<evidence type="ECO:0000256" key="3">
    <source>
        <dbReference type="ARBA" id="ARBA00047960"/>
    </source>
</evidence>
<dbReference type="GO" id="GO:0006749">
    <property type="term" value="P:glutathione metabolic process"/>
    <property type="evidence" value="ECO:0007669"/>
    <property type="project" value="TreeGrafter"/>
</dbReference>
<feature type="domain" description="GST C-terminal" evidence="6">
    <location>
        <begin position="91"/>
        <end position="219"/>
    </location>
</feature>
<dbReference type="Pfam" id="PF02798">
    <property type="entry name" value="GST_N"/>
    <property type="match status" value="1"/>
</dbReference>
<proteinExistence type="inferred from homology"/>
<dbReference type="SUPFAM" id="SSF52833">
    <property type="entry name" value="Thioredoxin-like"/>
    <property type="match status" value="1"/>
</dbReference>
<dbReference type="EC" id="2.5.1.18" evidence="1"/>
<reference evidence="7 8" key="1">
    <citation type="journal article" date="2024" name="J Genomics">
        <title>Draft genome sequencing and assembly of Favolaschia claudopus CIRM-BRFM 2984 isolated from oak limbs.</title>
        <authorList>
            <person name="Navarro D."/>
            <person name="Drula E."/>
            <person name="Chaduli D."/>
            <person name="Cazenave R."/>
            <person name="Ahrendt S."/>
            <person name="Wang J."/>
            <person name="Lipzen A."/>
            <person name="Daum C."/>
            <person name="Barry K."/>
            <person name="Grigoriev I.V."/>
            <person name="Favel A."/>
            <person name="Rosso M.N."/>
            <person name="Martin F."/>
        </authorList>
    </citation>
    <scope>NUCLEOTIDE SEQUENCE [LARGE SCALE GENOMIC DNA]</scope>
    <source>
        <strain evidence="7 8">CIRM-BRFM 2984</strain>
    </source>
</reference>
<dbReference type="InterPro" id="IPR004045">
    <property type="entry name" value="Glutathione_S-Trfase_N"/>
</dbReference>
<dbReference type="SFLD" id="SFLDG00358">
    <property type="entry name" value="Main_(cytGST)"/>
    <property type="match status" value="1"/>
</dbReference>
<sequence>MVLKLYGMPVSTCTRRVATVLVEYKVPFEFVSIDVAKGEHKSAAYLQNQPFGQVPYIDDDGFILFESRAICRYIVDKYPAPAGTTPLVPSDIKGKALFEQAASIEYSDFEPYAYPAVREKVFKAMRNLPTDQAVYDSSIETLDAKLAGYEAILGKQKYLAGNEITLADLFHLPYATLLAKAGSDLMTTKGPNVTRWYNELCERPSWNAVKDGAKSFSSY</sequence>
<evidence type="ECO:0000313" key="7">
    <source>
        <dbReference type="EMBL" id="KAK6996465.1"/>
    </source>
</evidence>
<dbReference type="PANTHER" id="PTHR43900">
    <property type="entry name" value="GLUTATHIONE S-TRANSFERASE RHO"/>
    <property type="match status" value="1"/>
</dbReference>